<keyword evidence="2" id="KW-0378">Hydrolase</keyword>
<dbReference type="InterPro" id="IPR032466">
    <property type="entry name" value="Metal_Hydrolase"/>
</dbReference>
<reference evidence="2 3" key="1">
    <citation type="submission" date="2016-06" db="EMBL/GenBank/DDBJ databases">
        <title>Genome sequence of Porphyrobacter dokdonensis DSW-74.</title>
        <authorList>
            <person name="Kim J.F."/>
            <person name="Song J.Y."/>
        </authorList>
    </citation>
    <scope>NUCLEOTIDE SEQUENCE [LARGE SCALE GENOMIC DNA]</scope>
    <source>
        <strain evidence="2 3">DSW-74</strain>
    </source>
</reference>
<dbReference type="AlphaFoldDB" id="A0A1A7BMI7"/>
<dbReference type="PANTHER" id="PTHR43135">
    <property type="entry name" value="ALPHA-D-RIBOSE 1-METHYLPHOSPHONATE 5-TRIPHOSPHATE DIPHOSPHATASE"/>
    <property type="match status" value="1"/>
</dbReference>
<dbReference type="InterPro" id="IPR051781">
    <property type="entry name" value="Metallo-dep_Hydrolase"/>
</dbReference>
<dbReference type="SUPFAM" id="SSF51338">
    <property type="entry name" value="Composite domain of metallo-dependent hydrolases"/>
    <property type="match status" value="1"/>
</dbReference>
<dbReference type="PATRIC" id="fig|1300349.4.peg.497"/>
<dbReference type="InterPro" id="IPR057744">
    <property type="entry name" value="OTAase-like"/>
</dbReference>
<dbReference type="InterPro" id="IPR011059">
    <property type="entry name" value="Metal-dep_hydrolase_composite"/>
</dbReference>
<dbReference type="EMBL" id="LZYB01000001">
    <property type="protein sequence ID" value="OBV12370.1"/>
    <property type="molecule type" value="Genomic_DNA"/>
</dbReference>
<evidence type="ECO:0000313" key="2">
    <source>
        <dbReference type="EMBL" id="OBV12370.1"/>
    </source>
</evidence>
<dbReference type="PANTHER" id="PTHR43135:SF3">
    <property type="entry name" value="ALPHA-D-RIBOSE 1-METHYLPHOSPHONATE 5-TRIPHOSPHATE DIPHOSPHATASE"/>
    <property type="match status" value="1"/>
</dbReference>
<dbReference type="SUPFAM" id="SSF51556">
    <property type="entry name" value="Metallo-dependent hydrolases"/>
    <property type="match status" value="1"/>
</dbReference>
<dbReference type="STRING" id="1300349.I603_0501"/>
<name>A0A1A7BMI7_9SPHN</name>
<accession>A0A1A7BMI7</accession>
<keyword evidence="3" id="KW-1185">Reference proteome</keyword>
<dbReference type="InterPro" id="IPR006680">
    <property type="entry name" value="Amidohydro-rel"/>
</dbReference>
<proteinExistence type="predicted"/>
<organism evidence="2 3">
    <name type="scientific">Erythrobacter dokdonensis DSW-74</name>
    <dbReference type="NCBI Taxonomy" id="1300349"/>
    <lineage>
        <taxon>Bacteria</taxon>
        <taxon>Pseudomonadati</taxon>
        <taxon>Pseudomonadota</taxon>
        <taxon>Alphaproteobacteria</taxon>
        <taxon>Sphingomonadales</taxon>
        <taxon>Erythrobacteraceae</taxon>
        <taxon>Erythrobacter/Porphyrobacter group</taxon>
        <taxon>Erythrobacter</taxon>
    </lineage>
</organism>
<comment type="caution">
    <text evidence="2">The sequence shown here is derived from an EMBL/GenBank/DDBJ whole genome shotgun (WGS) entry which is preliminary data.</text>
</comment>
<protein>
    <submittedName>
        <fullName evidence="2">Amidohydrolase</fullName>
    </submittedName>
</protein>
<dbReference type="Proteomes" id="UP000092484">
    <property type="component" value="Unassembled WGS sequence"/>
</dbReference>
<dbReference type="Gene3D" id="2.30.40.10">
    <property type="entry name" value="Urease, subunit C, domain 1"/>
    <property type="match status" value="1"/>
</dbReference>
<dbReference type="Pfam" id="PF01979">
    <property type="entry name" value="Amidohydro_1"/>
    <property type="match status" value="1"/>
</dbReference>
<dbReference type="RefSeq" id="WP_068862208.1">
    <property type="nucleotide sequence ID" value="NZ_LZYB01000001.1"/>
</dbReference>
<dbReference type="CDD" id="cd01299">
    <property type="entry name" value="Met_dep_hydrolase_A"/>
    <property type="match status" value="1"/>
</dbReference>
<dbReference type="Gene3D" id="3.20.20.140">
    <property type="entry name" value="Metal-dependent hydrolases"/>
    <property type="match status" value="1"/>
</dbReference>
<feature type="domain" description="Amidohydrolase-related" evidence="1">
    <location>
        <begin position="127"/>
        <end position="485"/>
    </location>
</feature>
<sequence length="490" mass="51808">MGLECCGHDHAEGSPEAAWINPCLCGSPKTQAAFARLEADISRREALGGSAAVLGMFAGFGLAPSFARAQTPGRPTVLTNLAFFDGNAAKMHTGREIVVEGGRITAIVGAGQGPQDAVRIDCGGHSVTPGLIDCHWHATLVSVSQIAALTQDIALVHLIAGQEAGATLMRGFTTVRDTGGPVFGLKMAVDRNILAGPRIFPSGAMISQTSGHGDFRFLNTLPRMDSDPADYTERTGVAAIADGEAEVLRRTREQLMKGASQIKIMAGGGVSSLYDPLDTAQFLEEEMRAAVRAAADWGTYVCSHVYTSEGIQRALRAGVRSIEHGQLADDATIRMMKAEGAWWSIQPFLADEDANPKTDPVQIAKQEQVSIGTVRAFEKGRAEGVKMAFGTDILMNPGGSRSQGRQLAKLTRFMSPFDALRMATGAAGELLAMSGERAPYPGKLGVIAPGALADLLVWDGDPAKSLDFMGDPDANLKLVMKGGRVFKEAL</sequence>
<gene>
    <name evidence="2" type="ORF">I603_0501</name>
</gene>
<dbReference type="GO" id="GO:0016810">
    <property type="term" value="F:hydrolase activity, acting on carbon-nitrogen (but not peptide) bonds"/>
    <property type="evidence" value="ECO:0007669"/>
    <property type="project" value="InterPro"/>
</dbReference>
<evidence type="ECO:0000313" key="3">
    <source>
        <dbReference type="Proteomes" id="UP000092484"/>
    </source>
</evidence>
<evidence type="ECO:0000259" key="1">
    <source>
        <dbReference type="Pfam" id="PF01979"/>
    </source>
</evidence>